<comment type="caution">
    <text evidence="10">The sequence shown here is derived from an EMBL/GenBank/DDBJ whole genome shotgun (WGS) entry which is preliminary data.</text>
</comment>
<evidence type="ECO:0000256" key="5">
    <source>
        <dbReference type="ARBA" id="ARBA00023001"/>
    </source>
</evidence>
<evidence type="ECO:0000256" key="4">
    <source>
        <dbReference type="ARBA" id="ARBA00022801"/>
    </source>
</evidence>
<keyword evidence="11" id="KW-1185">Reference proteome</keyword>
<dbReference type="Gene3D" id="1.50.10.10">
    <property type="match status" value="1"/>
</dbReference>
<protein>
    <recommendedName>
        <fullName evidence="3">cellulase</fullName>
        <ecNumber evidence="3">3.2.1.4</ecNumber>
    </recommendedName>
</protein>
<dbReference type="OrthoDB" id="1700483at2759"/>
<dbReference type="Pfam" id="PF00759">
    <property type="entry name" value="Glyco_hydro_9"/>
    <property type="match status" value="1"/>
</dbReference>
<keyword evidence="6" id="KW-0119">Carbohydrate metabolism</keyword>
<dbReference type="Proteomes" id="UP000479710">
    <property type="component" value="Unassembled WGS sequence"/>
</dbReference>
<keyword evidence="8" id="KW-0624">Polysaccharide degradation</keyword>
<accession>A0A6G1DD70</accession>
<evidence type="ECO:0000313" key="11">
    <source>
        <dbReference type="Proteomes" id="UP000479710"/>
    </source>
</evidence>
<sequence>MDEDELLWGTAWLHKASCCCEYHEYIKKNEVVLGTSESINEFGWDKKHASINALISKVMQH</sequence>
<evidence type="ECO:0000256" key="7">
    <source>
        <dbReference type="ARBA" id="ARBA00023295"/>
    </source>
</evidence>
<evidence type="ECO:0000256" key="8">
    <source>
        <dbReference type="ARBA" id="ARBA00023326"/>
    </source>
</evidence>
<keyword evidence="7" id="KW-0326">Glycosidase</keyword>
<proteinExistence type="inferred from homology"/>
<name>A0A6G1DD70_9ORYZ</name>
<keyword evidence="5" id="KW-0136">Cellulose degradation</keyword>
<dbReference type="EMBL" id="SPHZ02000006">
    <property type="protein sequence ID" value="KAF0910376.1"/>
    <property type="molecule type" value="Genomic_DNA"/>
</dbReference>
<reference evidence="10 11" key="1">
    <citation type="submission" date="2019-11" db="EMBL/GenBank/DDBJ databases">
        <title>Whole genome sequence of Oryza granulata.</title>
        <authorList>
            <person name="Li W."/>
        </authorList>
    </citation>
    <scope>NUCLEOTIDE SEQUENCE [LARGE SCALE GENOMIC DNA]</scope>
    <source>
        <strain evidence="11">cv. Menghai</strain>
        <tissue evidence="10">Leaf</tissue>
    </source>
</reference>
<dbReference type="InterPro" id="IPR001701">
    <property type="entry name" value="Glyco_hydro_9"/>
</dbReference>
<evidence type="ECO:0000313" key="10">
    <source>
        <dbReference type="EMBL" id="KAF0910376.1"/>
    </source>
</evidence>
<gene>
    <name evidence="10" type="ORF">E2562_001546</name>
</gene>
<evidence type="ECO:0000256" key="3">
    <source>
        <dbReference type="ARBA" id="ARBA00012601"/>
    </source>
</evidence>
<dbReference type="SUPFAM" id="SSF48208">
    <property type="entry name" value="Six-hairpin glycosidases"/>
    <property type="match status" value="1"/>
</dbReference>
<evidence type="ECO:0000256" key="1">
    <source>
        <dbReference type="ARBA" id="ARBA00000966"/>
    </source>
</evidence>
<keyword evidence="4" id="KW-0378">Hydrolase</keyword>
<dbReference type="AlphaFoldDB" id="A0A6G1DD70"/>
<organism evidence="10 11">
    <name type="scientific">Oryza meyeriana var. granulata</name>
    <dbReference type="NCBI Taxonomy" id="110450"/>
    <lineage>
        <taxon>Eukaryota</taxon>
        <taxon>Viridiplantae</taxon>
        <taxon>Streptophyta</taxon>
        <taxon>Embryophyta</taxon>
        <taxon>Tracheophyta</taxon>
        <taxon>Spermatophyta</taxon>
        <taxon>Magnoliopsida</taxon>
        <taxon>Liliopsida</taxon>
        <taxon>Poales</taxon>
        <taxon>Poaceae</taxon>
        <taxon>BOP clade</taxon>
        <taxon>Oryzoideae</taxon>
        <taxon>Oryzeae</taxon>
        <taxon>Oryzinae</taxon>
        <taxon>Oryza</taxon>
        <taxon>Oryza meyeriana</taxon>
    </lineage>
</organism>
<dbReference type="InterPro" id="IPR008928">
    <property type="entry name" value="6-hairpin_glycosidase_sf"/>
</dbReference>
<comment type="catalytic activity">
    <reaction evidence="1">
        <text>Endohydrolysis of (1-&gt;4)-beta-D-glucosidic linkages in cellulose, lichenin and cereal beta-D-glucans.</text>
        <dbReference type="EC" id="3.2.1.4"/>
    </reaction>
</comment>
<dbReference type="GO" id="GO:0030245">
    <property type="term" value="P:cellulose catabolic process"/>
    <property type="evidence" value="ECO:0007669"/>
    <property type="project" value="UniProtKB-KW"/>
</dbReference>
<comment type="similarity">
    <text evidence="2">Belongs to the glycosyl hydrolase 9 (cellulase E) family.</text>
</comment>
<dbReference type="GO" id="GO:0008810">
    <property type="term" value="F:cellulase activity"/>
    <property type="evidence" value="ECO:0007669"/>
    <property type="project" value="UniProtKB-EC"/>
</dbReference>
<dbReference type="EC" id="3.2.1.4" evidence="3"/>
<feature type="domain" description="Glycoside hydrolase family 9" evidence="9">
    <location>
        <begin position="3"/>
        <end position="60"/>
    </location>
</feature>
<evidence type="ECO:0000256" key="6">
    <source>
        <dbReference type="ARBA" id="ARBA00023277"/>
    </source>
</evidence>
<evidence type="ECO:0000259" key="9">
    <source>
        <dbReference type="Pfam" id="PF00759"/>
    </source>
</evidence>
<dbReference type="InterPro" id="IPR012341">
    <property type="entry name" value="6hp_glycosidase-like_sf"/>
</dbReference>
<dbReference type="PANTHER" id="PTHR22298">
    <property type="entry name" value="ENDO-1,4-BETA-GLUCANASE"/>
    <property type="match status" value="1"/>
</dbReference>
<evidence type="ECO:0000256" key="2">
    <source>
        <dbReference type="ARBA" id="ARBA00007072"/>
    </source>
</evidence>